<reference evidence="1" key="1">
    <citation type="journal article" date="2014" name="Front. Microbiol.">
        <title>High frequency of phylogenetically diverse reductive dehalogenase-homologous genes in deep subseafloor sedimentary metagenomes.</title>
        <authorList>
            <person name="Kawai M."/>
            <person name="Futagami T."/>
            <person name="Toyoda A."/>
            <person name="Takaki Y."/>
            <person name="Nishi S."/>
            <person name="Hori S."/>
            <person name="Arai W."/>
            <person name="Tsubouchi T."/>
            <person name="Morono Y."/>
            <person name="Uchiyama I."/>
            <person name="Ito T."/>
            <person name="Fujiyama A."/>
            <person name="Inagaki F."/>
            <person name="Takami H."/>
        </authorList>
    </citation>
    <scope>NUCLEOTIDE SEQUENCE</scope>
    <source>
        <strain evidence="1">Expedition CK06-06</strain>
    </source>
</reference>
<feature type="non-terminal residue" evidence="1">
    <location>
        <position position="54"/>
    </location>
</feature>
<protein>
    <recommendedName>
        <fullName evidence="2">Polymerase nucleotidyl transferase domain-containing protein</fullName>
    </recommendedName>
</protein>
<accession>X1CJZ0</accession>
<comment type="caution">
    <text evidence="1">The sequence shown here is derived from an EMBL/GenBank/DDBJ whole genome shotgun (WGS) entry which is preliminary data.</text>
</comment>
<gene>
    <name evidence="1" type="ORF">S01H4_64250</name>
</gene>
<proteinExistence type="predicted"/>
<organism evidence="1">
    <name type="scientific">marine sediment metagenome</name>
    <dbReference type="NCBI Taxonomy" id="412755"/>
    <lineage>
        <taxon>unclassified sequences</taxon>
        <taxon>metagenomes</taxon>
        <taxon>ecological metagenomes</taxon>
    </lineage>
</organism>
<dbReference type="EMBL" id="BART01038900">
    <property type="protein sequence ID" value="GAH08711.1"/>
    <property type="molecule type" value="Genomic_DNA"/>
</dbReference>
<sequence>MAVIDEKTAWKILKRYAEDCIQIDSSSLLAIYAIGSLPGGYYRPGQSDIDAILI</sequence>
<evidence type="ECO:0000313" key="1">
    <source>
        <dbReference type="EMBL" id="GAH08711.1"/>
    </source>
</evidence>
<name>X1CJZ0_9ZZZZ</name>
<evidence type="ECO:0008006" key="2">
    <source>
        <dbReference type="Google" id="ProtNLM"/>
    </source>
</evidence>
<dbReference type="AlphaFoldDB" id="X1CJZ0"/>